<evidence type="ECO:0000313" key="2">
    <source>
        <dbReference type="EnsemblPlants" id="PNT75597"/>
    </source>
</evidence>
<dbReference type="AlphaFoldDB" id="A0A2K2DMU8"/>
<accession>A0A2K2DMU8</accession>
<dbReference type="InParanoid" id="A0A2K2DMU8"/>
<evidence type="ECO:0000313" key="3">
    <source>
        <dbReference type="Proteomes" id="UP000008810"/>
    </source>
</evidence>
<dbReference type="EMBL" id="CM000880">
    <property type="protein sequence ID" value="PNT75597.1"/>
    <property type="molecule type" value="Genomic_DNA"/>
</dbReference>
<proteinExistence type="predicted"/>
<dbReference type="Gramene" id="PNT75597">
    <property type="protein sequence ID" value="PNT75597"/>
    <property type="gene ID" value="BRADI_1g35425v3"/>
</dbReference>
<reference evidence="2" key="3">
    <citation type="submission" date="2018-08" db="UniProtKB">
        <authorList>
            <consortium name="EnsemblPlants"/>
        </authorList>
    </citation>
    <scope>IDENTIFICATION</scope>
    <source>
        <strain evidence="2">cv. Bd21</strain>
    </source>
</reference>
<keyword evidence="3" id="KW-1185">Reference proteome</keyword>
<dbReference type="Proteomes" id="UP000008810">
    <property type="component" value="Chromosome 1"/>
</dbReference>
<gene>
    <name evidence="1" type="ORF">BRADI_1g35425v3</name>
</gene>
<protein>
    <recommendedName>
        <fullName evidence="4">Reverse transcriptase zinc-binding domain-containing protein</fullName>
    </recommendedName>
</protein>
<evidence type="ECO:0008006" key="4">
    <source>
        <dbReference type="Google" id="ProtNLM"/>
    </source>
</evidence>
<name>A0A2K2DMU8_BRADI</name>
<sequence length="111" mass="12455">MGSSSLADWCKVLVFNPAGWFDPTSIKHWWVHILDRVFAAMGRKSSRAASSLFILTLWSVWKERNNRIFNRLHRPAPCLISAIKAEASLWGLVDTSGLGALVSGNNDVPWF</sequence>
<dbReference type="OrthoDB" id="682412at2759"/>
<evidence type="ECO:0000313" key="1">
    <source>
        <dbReference type="EMBL" id="PNT75597.1"/>
    </source>
</evidence>
<reference evidence="1" key="2">
    <citation type="submission" date="2017-06" db="EMBL/GenBank/DDBJ databases">
        <title>WGS assembly of Brachypodium distachyon.</title>
        <authorList>
            <consortium name="The International Brachypodium Initiative"/>
            <person name="Lucas S."/>
            <person name="Harmon-Smith M."/>
            <person name="Lail K."/>
            <person name="Tice H."/>
            <person name="Grimwood J."/>
            <person name="Bruce D."/>
            <person name="Barry K."/>
            <person name="Shu S."/>
            <person name="Lindquist E."/>
            <person name="Wang M."/>
            <person name="Pitluck S."/>
            <person name="Vogel J.P."/>
            <person name="Garvin D.F."/>
            <person name="Mockler T.C."/>
            <person name="Schmutz J."/>
            <person name="Rokhsar D."/>
            <person name="Bevan M.W."/>
        </authorList>
    </citation>
    <scope>NUCLEOTIDE SEQUENCE</scope>
    <source>
        <strain evidence="1">Bd21</strain>
    </source>
</reference>
<dbReference type="EnsemblPlants" id="PNT75597">
    <property type="protein sequence ID" value="PNT75597"/>
    <property type="gene ID" value="BRADI_1g35425v3"/>
</dbReference>
<reference evidence="1 2" key="1">
    <citation type="journal article" date="2010" name="Nature">
        <title>Genome sequencing and analysis of the model grass Brachypodium distachyon.</title>
        <authorList>
            <consortium name="International Brachypodium Initiative"/>
        </authorList>
    </citation>
    <scope>NUCLEOTIDE SEQUENCE [LARGE SCALE GENOMIC DNA]</scope>
    <source>
        <strain evidence="1 2">Bd21</strain>
    </source>
</reference>
<organism evidence="1">
    <name type="scientific">Brachypodium distachyon</name>
    <name type="common">Purple false brome</name>
    <name type="synonym">Trachynia distachya</name>
    <dbReference type="NCBI Taxonomy" id="15368"/>
    <lineage>
        <taxon>Eukaryota</taxon>
        <taxon>Viridiplantae</taxon>
        <taxon>Streptophyta</taxon>
        <taxon>Embryophyta</taxon>
        <taxon>Tracheophyta</taxon>
        <taxon>Spermatophyta</taxon>
        <taxon>Magnoliopsida</taxon>
        <taxon>Liliopsida</taxon>
        <taxon>Poales</taxon>
        <taxon>Poaceae</taxon>
        <taxon>BOP clade</taxon>
        <taxon>Pooideae</taxon>
        <taxon>Stipodae</taxon>
        <taxon>Brachypodieae</taxon>
        <taxon>Brachypodium</taxon>
    </lineage>
</organism>